<dbReference type="PANTHER" id="PTHR38772">
    <property type="match status" value="1"/>
</dbReference>
<sequence>MSSNTIANLISHQINKEAHGPVSLRLSSKEISPTPAAQRLVDQLSQLYVQRMGKGFGSFETDEESFPIQAMIRRHLNDASVDFYTLSCQMMQHLQTRLEQEPLASGGYVLIARVKADGSDYLLFTILSEVMGTKLNEDLDIADSLYLDTANLKVAGKIDLQAWQNGTERYISFLRGRGDVAHYFKSFLGCNDVVVALKETQKLVQGLSQFAEEQQLPATERDQLFERAHQYLDELGNASCPVTRAQVAEQAWPDAPQQLQNVLDNQAVEISDGFVPDRRAIKPLRTFKTKAPHWKLEFDRSSLRSGAVHYNPENDTLVLSNIPEEMRKELLAETKS</sequence>
<name>A0A7G3G4J0_9NEIS</name>
<keyword evidence="3" id="KW-0963">Cytoplasm</keyword>
<dbReference type="InterPro" id="IPR007358">
    <property type="entry name" value="Nucleoid_associated_NdpA"/>
</dbReference>
<gene>
    <name evidence="4" type="ORF">C1H71_00335</name>
</gene>
<dbReference type="GO" id="GO:0009295">
    <property type="term" value="C:nucleoid"/>
    <property type="evidence" value="ECO:0007669"/>
    <property type="project" value="InterPro"/>
</dbReference>
<dbReference type="GO" id="GO:0005737">
    <property type="term" value="C:cytoplasm"/>
    <property type="evidence" value="ECO:0007669"/>
    <property type="project" value="UniProtKB-SubCell"/>
</dbReference>
<dbReference type="AlphaFoldDB" id="A0A7G3G4J0"/>
<organism evidence="4 5">
    <name type="scientific">Iodobacter fluviatilis</name>
    <dbReference type="NCBI Taxonomy" id="537"/>
    <lineage>
        <taxon>Bacteria</taxon>
        <taxon>Pseudomonadati</taxon>
        <taxon>Pseudomonadota</taxon>
        <taxon>Betaproteobacteria</taxon>
        <taxon>Neisseriales</taxon>
        <taxon>Chitinibacteraceae</taxon>
        <taxon>Iodobacter</taxon>
    </lineage>
</organism>
<dbReference type="Proteomes" id="UP000515917">
    <property type="component" value="Chromosome"/>
</dbReference>
<dbReference type="PANTHER" id="PTHR38772:SF1">
    <property type="entry name" value="NUCLEOID-ASSOCIATED PROTEIN YEJK"/>
    <property type="match status" value="1"/>
</dbReference>
<evidence type="ECO:0000313" key="5">
    <source>
        <dbReference type="Proteomes" id="UP000515917"/>
    </source>
</evidence>
<evidence type="ECO:0000256" key="3">
    <source>
        <dbReference type="ARBA" id="ARBA00022490"/>
    </source>
</evidence>
<dbReference type="KEGG" id="ifl:C1H71_00335"/>
<dbReference type="RefSeq" id="WP_130104786.1">
    <property type="nucleotide sequence ID" value="NZ_CP025781.1"/>
</dbReference>
<proteinExistence type="inferred from homology"/>
<accession>A0A7G3G4J0</accession>
<evidence type="ECO:0000313" key="4">
    <source>
        <dbReference type="EMBL" id="QBC42156.1"/>
    </source>
</evidence>
<protein>
    <submittedName>
        <fullName evidence="4">Nucleoid-associated protein</fullName>
    </submittedName>
</protein>
<comment type="subcellular location">
    <subcellularLocation>
        <location evidence="1">Cytoplasm</location>
    </subcellularLocation>
</comment>
<comment type="similarity">
    <text evidence="2">Belongs to the YejK family.</text>
</comment>
<keyword evidence="5" id="KW-1185">Reference proteome</keyword>
<dbReference type="EMBL" id="CP025781">
    <property type="protein sequence ID" value="QBC42156.1"/>
    <property type="molecule type" value="Genomic_DNA"/>
</dbReference>
<dbReference type="Pfam" id="PF04245">
    <property type="entry name" value="NA37"/>
    <property type="match status" value="1"/>
</dbReference>
<reference evidence="4 5" key="1">
    <citation type="submission" date="2018-01" db="EMBL/GenBank/DDBJ databases">
        <title>Genome sequence of Iodobacter sp. strain PCH194 isolated from Indian Trans-Himalaya.</title>
        <authorList>
            <person name="Kumar V."/>
            <person name="Thakur V."/>
            <person name="Kumar S."/>
            <person name="Singh D."/>
        </authorList>
    </citation>
    <scope>NUCLEOTIDE SEQUENCE [LARGE SCALE GENOMIC DNA]</scope>
    <source>
        <strain evidence="4 5">PCH194</strain>
    </source>
</reference>
<evidence type="ECO:0000256" key="1">
    <source>
        <dbReference type="ARBA" id="ARBA00004496"/>
    </source>
</evidence>
<evidence type="ECO:0000256" key="2">
    <source>
        <dbReference type="ARBA" id="ARBA00009035"/>
    </source>
</evidence>